<dbReference type="GeneID" id="111459521"/>
<evidence type="ECO:0000256" key="2">
    <source>
        <dbReference type="ARBA" id="ARBA00022821"/>
    </source>
</evidence>
<proteinExistence type="predicted"/>
<feature type="compositionally biased region" description="Low complexity" evidence="3">
    <location>
        <begin position="43"/>
        <end position="64"/>
    </location>
</feature>
<evidence type="ECO:0000313" key="6">
    <source>
        <dbReference type="RefSeq" id="XP_022958233.1"/>
    </source>
</evidence>
<dbReference type="InterPro" id="IPR032675">
    <property type="entry name" value="LRR_dom_sf"/>
</dbReference>
<dbReference type="InterPro" id="IPR036388">
    <property type="entry name" value="WH-like_DNA-bd_sf"/>
</dbReference>
<evidence type="ECO:0000313" key="7">
    <source>
        <dbReference type="RefSeq" id="XP_022958234.1"/>
    </source>
</evidence>
<name>A0A6J1H2K4_CUCMO</name>
<keyword evidence="2" id="KW-0611">Plant defense</keyword>
<organism evidence="5 6">
    <name type="scientific">Cucurbita moschata</name>
    <name type="common">Winter crookneck squash</name>
    <name type="synonym">Cucurbita pepo var. moschata</name>
    <dbReference type="NCBI Taxonomy" id="3662"/>
    <lineage>
        <taxon>Eukaryota</taxon>
        <taxon>Viridiplantae</taxon>
        <taxon>Streptophyta</taxon>
        <taxon>Embryophyta</taxon>
        <taxon>Tracheophyta</taxon>
        <taxon>Spermatophyta</taxon>
        <taxon>Magnoliopsida</taxon>
        <taxon>eudicotyledons</taxon>
        <taxon>Gunneridae</taxon>
        <taxon>Pentapetalae</taxon>
        <taxon>rosids</taxon>
        <taxon>fabids</taxon>
        <taxon>Cucurbitales</taxon>
        <taxon>Cucurbitaceae</taxon>
        <taxon>Cucurbiteae</taxon>
        <taxon>Cucurbita</taxon>
    </lineage>
</organism>
<sequence length="705" mass="79753">MASRSSPLHPQASDLIPTIPQMIESLSKLHGELSTALKESTTRAQAAANRRAPASANRRAPASADDQIEEAERPHTETNASIRANQNPQFEKLLTNIEHLKGALEATNELDKQLKEPIQSIKASLKEVIKSIELDQKIEENFLDAVSKDMKTLKFQIPSYQKLSLAGNTAHLVDKGGGTARQDEFKLPNLYAHKVFDESPAFIEIQDIYNGFGDDICKKCFLYFAAFPENVVLKKRLLTHWWIGEGLLDSSGSGDQMPEVRAGEILKKFAEKGLIVPLKEEQKKVKKKFTMPPIVRSAAIVLAKKEQFLNYDSGDNPIGKSSGCDRIFLVKGGGLHQPKAPTLTTDQNLEVTMESIFNVSQPFPDSALEWLAKKGEVDMRTDKVVEWLLKLKNLKVLYLGRWQSAVDEQQIEVESLEFLEGLKKMKKLRLLSLQGISWINKLPNSIRTLSELRVLDLKSCFNLETLPQGIGSLKRLTHLDVSGCYMLDQMPTSISKLTELRVLKGFVAGRSSLNDLRGFKKLRKLSINTNRRDFPDETDLRVLQDLGEHGKLRTLGIVWVAEGLKQPSSGERNMIRQVTRKIGRQLTMQFSKQRDQSNDVILELPKELEKLEMECLPKEKLPLWLNPSNLTSLKRLYIRGGKLAELGSEPWKAEVVRLKHMTELKIEWRELQKSFPNLSYLQKVRCPRVTFCPCDANGVWMKPCQ</sequence>
<dbReference type="Proteomes" id="UP000504609">
    <property type="component" value="Unplaced"/>
</dbReference>
<accession>A0A6J1H2K4</accession>
<keyword evidence="1" id="KW-0677">Repeat</keyword>
<dbReference type="PANTHER" id="PTHR47186:SF54">
    <property type="entry name" value="DISEASE RESISTANCE RPP13-LIKE PROTEIN 4"/>
    <property type="match status" value="1"/>
</dbReference>
<keyword evidence="5" id="KW-1185">Reference proteome</keyword>
<feature type="domain" description="Disease resistance R13L4/SHOC-2-like LRR" evidence="4">
    <location>
        <begin position="388"/>
        <end position="639"/>
    </location>
</feature>
<dbReference type="RefSeq" id="XP_022958233.1">
    <property type="nucleotide sequence ID" value="XM_023102465.1"/>
</dbReference>
<evidence type="ECO:0000313" key="5">
    <source>
        <dbReference type="Proteomes" id="UP000504609"/>
    </source>
</evidence>
<dbReference type="AlphaFoldDB" id="A0A6J1H2K4"/>
<evidence type="ECO:0000259" key="4">
    <source>
        <dbReference type="Pfam" id="PF23598"/>
    </source>
</evidence>
<dbReference type="RefSeq" id="XP_022958234.1">
    <property type="nucleotide sequence ID" value="XM_023102466.1"/>
</dbReference>
<dbReference type="KEGG" id="cmos:111459521"/>
<dbReference type="Gene3D" id="3.80.10.10">
    <property type="entry name" value="Ribonuclease Inhibitor"/>
    <property type="match status" value="1"/>
</dbReference>
<dbReference type="PANTHER" id="PTHR47186">
    <property type="entry name" value="LEUCINE-RICH REPEAT-CONTAINING PROTEIN 57"/>
    <property type="match status" value="1"/>
</dbReference>
<dbReference type="SUPFAM" id="SSF52047">
    <property type="entry name" value="RNI-like"/>
    <property type="match status" value="1"/>
</dbReference>
<feature type="region of interest" description="Disordered" evidence="3">
    <location>
        <begin position="34"/>
        <end position="82"/>
    </location>
</feature>
<dbReference type="InterPro" id="IPR055414">
    <property type="entry name" value="LRR_R13L4/SHOC2-like"/>
</dbReference>
<dbReference type="SMR" id="A0A6J1H2K4"/>
<reference evidence="6 7" key="1">
    <citation type="submission" date="2025-04" db="UniProtKB">
        <authorList>
            <consortium name="RefSeq"/>
        </authorList>
    </citation>
    <scope>IDENTIFICATION</scope>
    <source>
        <tissue evidence="6 7">Young leaves</tissue>
    </source>
</reference>
<evidence type="ECO:0000256" key="1">
    <source>
        <dbReference type="ARBA" id="ARBA00022737"/>
    </source>
</evidence>
<dbReference type="GO" id="GO:0006952">
    <property type="term" value="P:defense response"/>
    <property type="evidence" value="ECO:0007669"/>
    <property type="project" value="UniProtKB-KW"/>
</dbReference>
<evidence type="ECO:0000256" key="3">
    <source>
        <dbReference type="SAM" id="MobiDB-lite"/>
    </source>
</evidence>
<protein>
    <submittedName>
        <fullName evidence="6 7">Probable disease resistance protein At1g12280</fullName>
    </submittedName>
</protein>
<gene>
    <name evidence="6 7" type="primary">LOC111459521</name>
</gene>
<dbReference type="Gene3D" id="1.10.10.10">
    <property type="entry name" value="Winged helix-like DNA-binding domain superfamily/Winged helix DNA-binding domain"/>
    <property type="match status" value="1"/>
</dbReference>
<dbReference type="Pfam" id="PF23598">
    <property type="entry name" value="LRR_14"/>
    <property type="match status" value="1"/>
</dbReference>